<keyword evidence="3" id="KW-1185">Reference proteome</keyword>
<dbReference type="OrthoDB" id="4126315at2759"/>
<dbReference type="Pfam" id="PF03992">
    <property type="entry name" value="ABM"/>
    <property type="match status" value="1"/>
</dbReference>
<dbReference type="InterPro" id="IPR007138">
    <property type="entry name" value="ABM_dom"/>
</dbReference>
<feature type="domain" description="ABM" evidence="1">
    <location>
        <begin position="7"/>
        <end position="98"/>
    </location>
</feature>
<proteinExistence type="predicted"/>
<reference evidence="2" key="1">
    <citation type="submission" date="2022-10" db="EMBL/GenBank/DDBJ databases">
        <title>Tapping the CABI collections for fungal endophytes: first genome assemblies for Collariella, Neodidymelliopsis, Ascochyta clinopodiicola, Didymella pomorum, Didymosphaeria variabile, Neocosmospora piperis and Neocucurbitaria cava.</title>
        <authorList>
            <person name="Hill R."/>
        </authorList>
    </citation>
    <scope>NUCLEOTIDE SEQUENCE</scope>
    <source>
        <strain evidence="2">IMI 355082</strain>
    </source>
</reference>
<protein>
    <recommendedName>
        <fullName evidence="1">ABM domain-containing protein</fullName>
    </recommendedName>
</protein>
<gene>
    <name evidence="2" type="ORF">N0V93_009913</name>
</gene>
<dbReference type="SUPFAM" id="SSF54909">
    <property type="entry name" value="Dimeric alpha+beta barrel"/>
    <property type="match status" value="1"/>
</dbReference>
<dbReference type="Gene3D" id="3.30.70.100">
    <property type="match status" value="1"/>
</dbReference>
<evidence type="ECO:0000313" key="3">
    <source>
        <dbReference type="Proteomes" id="UP001140453"/>
    </source>
</evidence>
<dbReference type="InterPro" id="IPR011008">
    <property type="entry name" value="Dimeric_a/b-barrel"/>
</dbReference>
<evidence type="ECO:0000259" key="1">
    <source>
        <dbReference type="PROSITE" id="PS51725"/>
    </source>
</evidence>
<evidence type="ECO:0000313" key="2">
    <source>
        <dbReference type="EMBL" id="KAJ4385485.1"/>
    </source>
</evidence>
<dbReference type="Proteomes" id="UP001140453">
    <property type="component" value="Unassembled WGS sequence"/>
</dbReference>
<organism evidence="2 3">
    <name type="scientific">Gnomoniopsis smithogilvyi</name>
    <dbReference type="NCBI Taxonomy" id="1191159"/>
    <lineage>
        <taxon>Eukaryota</taxon>
        <taxon>Fungi</taxon>
        <taxon>Dikarya</taxon>
        <taxon>Ascomycota</taxon>
        <taxon>Pezizomycotina</taxon>
        <taxon>Sordariomycetes</taxon>
        <taxon>Sordariomycetidae</taxon>
        <taxon>Diaporthales</taxon>
        <taxon>Gnomoniaceae</taxon>
        <taxon>Gnomoniopsis</taxon>
    </lineage>
</organism>
<dbReference type="PROSITE" id="PS51725">
    <property type="entry name" value="ABM"/>
    <property type="match status" value="1"/>
</dbReference>
<dbReference type="AlphaFoldDB" id="A0A9W8YI86"/>
<sequence length="119" mass="14192">MAPTKQCTVFVTFQVQPSKIEEFKAAHRPVWAACAAEPECLLFDVFQDPEKPGRFRFVEVWNESREWFEKHQMTKPYYETLWAKSKPTWETDPVLEYFEREGEACIFRQEYLDGGKKMN</sequence>
<comment type="caution">
    <text evidence="2">The sequence shown here is derived from an EMBL/GenBank/DDBJ whole genome shotgun (WGS) entry which is preliminary data.</text>
</comment>
<name>A0A9W8YI86_9PEZI</name>
<dbReference type="EMBL" id="JAPEVB010000007">
    <property type="protein sequence ID" value="KAJ4385485.1"/>
    <property type="molecule type" value="Genomic_DNA"/>
</dbReference>
<accession>A0A9W8YI86</accession>